<dbReference type="GO" id="GO:0004518">
    <property type="term" value="F:nuclease activity"/>
    <property type="evidence" value="ECO:0007669"/>
    <property type="project" value="UniProtKB-KW"/>
</dbReference>
<dbReference type="PANTHER" id="PTHR33653:SF1">
    <property type="entry name" value="RIBONUCLEASE VAPC2"/>
    <property type="match status" value="1"/>
</dbReference>
<keyword evidence="4" id="KW-0479">Metal-binding</keyword>
<evidence type="ECO:0000256" key="3">
    <source>
        <dbReference type="ARBA" id="ARBA00022722"/>
    </source>
</evidence>
<feature type="domain" description="PIN" evidence="8">
    <location>
        <begin position="2"/>
        <end position="104"/>
    </location>
</feature>
<dbReference type="CDD" id="cd18738">
    <property type="entry name" value="PIN_VapC4-5_FitB-like"/>
    <property type="match status" value="1"/>
</dbReference>
<keyword evidence="6" id="KW-0460">Magnesium</keyword>
<dbReference type="AlphaFoldDB" id="A0A450WE26"/>
<dbReference type="InterPro" id="IPR002716">
    <property type="entry name" value="PIN_dom"/>
</dbReference>
<dbReference type="EMBL" id="CAADFK010000075">
    <property type="protein sequence ID" value="VFK15290.1"/>
    <property type="molecule type" value="Genomic_DNA"/>
</dbReference>
<dbReference type="PANTHER" id="PTHR33653">
    <property type="entry name" value="RIBONUCLEASE VAPC2"/>
    <property type="match status" value="1"/>
</dbReference>
<evidence type="ECO:0000256" key="6">
    <source>
        <dbReference type="ARBA" id="ARBA00022842"/>
    </source>
</evidence>
<dbReference type="GO" id="GO:0016787">
    <property type="term" value="F:hydrolase activity"/>
    <property type="evidence" value="ECO:0007669"/>
    <property type="project" value="UniProtKB-KW"/>
</dbReference>
<dbReference type="Pfam" id="PF01850">
    <property type="entry name" value="PIN"/>
    <property type="match status" value="1"/>
</dbReference>
<evidence type="ECO:0000256" key="2">
    <source>
        <dbReference type="ARBA" id="ARBA00022649"/>
    </source>
</evidence>
<gene>
    <name evidence="9" type="ORF">BECKLPF1236B_GA0070989_107510</name>
</gene>
<reference evidence="9" key="1">
    <citation type="submission" date="2019-02" db="EMBL/GenBank/DDBJ databases">
        <authorList>
            <person name="Gruber-Vodicka R. H."/>
            <person name="Seah K. B. B."/>
        </authorList>
    </citation>
    <scope>NUCLEOTIDE SEQUENCE</scope>
    <source>
        <strain evidence="9">BECK_S313</strain>
    </source>
</reference>
<keyword evidence="3" id="KW-0540">Nuclease</keyword>
<evidence type="ECO:0000256" key="1">
    <source>
        <dbReference type="ARBA" id="ARBA00001946"/>
    </source>
</evidence>
<dbReference type="InterPro" id="IPR029060">
    <property type="entry name" value="PIN-like_dom_sf"/>
</dbReference>
<comment type="cofactor">
    <cofactor evidence="1">
        <name>Mg(2+)</name>
        <dbReference type="ChEBI" id="CHEBI:18420"/>
    </cofactor>
</comment>
<evidence type="ECO:0000256" key="7">
    <source>
        <dbReference type="ARBA" id="ARBA00038093"/>
    </source>
</evidence>
<dbReference type="InterPro" id="IPR050556">
    <property type="entry name" value="Type_II_TA_system_RNase"/>
</dbReference>
<organism evidence="9">
    <name type="scientific">Candidatus Kentrum sp. LPFa</name>
    <dbReference type="NCBI Taxonomy" id="2126335"/>
    <lineage>
        <taxon>Bacteria</taxon>
        <taxon>Pseudomonadati</taxon>
        <taxon>Pseudomonadota</taxon>
        <taxon>Gammaproteobacteria</taxon>
        <taxon>Candidatus Kentrum</taxon>
    </lineage>
</organism>
<evidence type="ECO:0000313" key="9">
    <source>
        <dbReference type="EMBL" id="VFK15290.1"/>
    </source>
</evidence>
<proteinExistence type="inferred from homology"/>
<protein>
    <recommendedName>
        <fullName evidence="8">PIN domain-containing protein</fullName>
    </recommendedName>
</protein>
<evidence type="ECO:0000256" key="5">
    <source>
        <dbReference type="ARBA" id="ARBA00022801"/>
    </source>
</evidence>
<name>A0A450WE26_9GAMM</name>
<dbReference type="Gene3D" id="3.40.50.1010">
    <property type="entry name" value="5'-nuclease"/>
    <property type="match status" value="1"/>
</dbReference>
<keyword evidence="2" id="KW-1277">Toxin-antitoxin system</keyword>
<comment type="similarity">
    <text evidence="7">Belongs to the PINc/VapC protein family.</text>
</comment>
<accession>A0A450WE26</accession>
<evidence type="ECO:0000259" key="8">
    <source>
        <dbReference type="Pfam" id="PF01850"/>
    </source>
</evidence>
<keyword evidence="5" id="KW-0378">Hydrolase</keyword>
<dbReference type="GO" id="GO:0046872">
    <property type="term" value="F:metal ion binding"/>
    <property type="evidence" value="ECO:0007669"/>
    <property type="project" value="UniProtKB-KW"/>
</dbReference>
<evidence type="ECO:0000256" key="4">
    <source>
        <dbReference type="ARBA" id="ARBA00022723"/>
    </source>
</evidence>
<sequence length="122" mass="13751">MMLLDSNIIIYSIQPEFAELRQLIAERNPAVSAISYVEVLGYHRLTESDKDDFMAFFDAARIIPVSPPVLEQAVQLRQQRKTSLGDSIIAATAMLNHLALLTANVSDFQWIPNIRLLNPLIE</sequence>
<dbReference type="SUPFAM" id="SSF88723">
    <property type="entry name" value="PIN domain-like"/>
    <property type="match status" value="1"/>
</dbReference>